<protein>
    <submittedName>
        <fullName evidence="1">Uncharacterized protein</fullName>
    </submittedName>
</protein>
<evidence type="ECO:0000313" key="2">
    <source>
        <dbReference type="Proteomes" id="UP001172386"/>
    </source>
</evidence>
<accession>A0ACC3AG72</accession>
<organism evidence="1 2">
    <name type="scientific">Neophaeococcomyces mojaviensis</name>
    <dbReference type="NCBI Taxonomy" id="3383035"/>
    <lineage>
        <taxon>Eukaryota</taxon>
        <taxon>Fungi</taxon>
        <taxon>Dikarya</taxon>
        <taxon>Ascomycota</taxon>
        <taxon>Pezizomycotina</taxon>
        <taxon>Eurotiomycetes</taxon>
        <taxon>Chaetothyriomycetidae</taxon>
        <taxon>Chaetothyriales</taxon>
        <taxon>Chaetothyriales incertae sedis</taxon>
        <taxon>Neophaeococcomyces</taxon>
    </lineage>
</organism>
<dbReference type="EMBL" id="JAPDRQ010000019">
    <property type="protein sequence ID" value="KAJ9661891.1"/>
    <property type="molecule type" value="Genomic_DNA"/>
</dbReference>
<gene>
    <name evidence="1" type="ORF">H2198_001643</name>
</gene>
<keyword evidence="2" id="KW-1185">Reference proteome</keyword>
<name>A0ACC3AG72_9EURO</name>
<dbReference type="Proteomes" id="UP001172386">
    <property type="component" value="Unassembled WGS sequence"/>
</dbReference>
<reference evidence="1" key="1">
    <citation type="submission" date="2022-10" db="EMBL/GenBank/DDBJ databases">
        <title>Culturing micro-colonial fungi from biological soil crusts in the Mojave desert and describing Neophaeococcomyces mojavensis, and introducing the new genera and species Taxawa tesnikishii.</title>
        <authorList>
            <person name="Kurbessoian T."/>
            <person name="Stajich J.E."/>
        </authorList>
    </citation>
    <scope>NUCLEOTIDE SEQUENCE</scope>
    <source>
        <strain evidence="1">JES_112</strain>
    </source>
</reference>
<comment type="caution">
    <text evidence="1">The sequence shown here is derived from an EMBL/GenBank/DDBJ whole genome shotgun (WGS) entry which is preliminary data.</text>
</comment>
<evidence type="ECO:0000313" key="1">
    <source>
        <dbReference type="EMBL" id="KAJ9661891.1"/>
    </source>
</evidence>
<proteinExistence type="predicted"/>
<sequence>MGNDQSLKEKAEHKLKSGNSSQLGDPVSLKAETSDRVPAESEEGAKKGHKTLKEVAQDTNPTMLGDPVSLKAETSNSEPTENDRGALKDKRQSKI</sequence>